<dbReference type="EMBL" id="JABSTV010001246">
    <property type="protein sequence ID" value="KAH7975945.1"/>
    <property type="molecule type" value="Genomic_DNA"/>
</dbReference>
<dbReference type="Proteomes" id="UP000821837">
    <property type="component" value="Chromosome 10"/>
</dbReference>
<evidence type="ECO:0000313" key="2">
    <source>
        <dbReference type="Proteomes" id="UP000821837"/>
    </source>
</evidence>
<proteinExistence type="predicted"/>
<accession>A0A9D4QDS5</accession>
<name>A0A9D4QDS5_RHISA</name>
<organism evidence="1 2">
    <name type="scientific">Rhipicephalus sanguineus</name>
    <name type="common">Brown dog tick</name>
    <name type="synonym">Ixodes sanguineus</name>
    <dbReference type="NCBI Taxonomy" id="34632"/>
    <lineage>
        <taxon>Eukaryota</taxon>
        <taxon>Metazoa</taxon>
        <taxon>Ecdysozoa</taxon>
        <taxon>Arthropoda</taxon>
        <taxon>Chelicerata</taxon>
        <taxon>Arachnida</taxon>
        <taxon>Acari</taxon>
        <taxon>Parasitiformes</taxon>
        <taxon>Ixodida</taxon>
        <taxon>Ixodoidea</taxon>
        <taxon>Ixodidae</taxon>
        <taxon>Rhipicephalinae</taxon>
        <taxon>Rhipicephalus</taxon>
        <taxon>Rhipicephalus</taxon>
    </lineage>
</organism>
<dbReference type="AlphaFoldDB" id="A0A9D4QDS5"/>
<sequence length="65" mass="6967">MEAGVLSLLLKLDTKKGSGPDKIPNMVLKRRAVHWSPEEMSFLSKTSISSISACLKSRALPSPGA</sequence>
<reference evidence="1" key="1">
    <citation type="journal article" date="2020" name="Cell">
        <title>Large-Scale Comparative Analyses of Tick Genomes Elucidate Their Genetic Diversity and Vector Capacities.</title>
        <authorList>
            <consortium name="Tick Genome and Microbiome Consortium (TIGMIC)"/>
            <person name="Jia N."/>
            <person name="Wang J."/>
            <person name="Shi W."/>
            <person name="Du L."/>
            <person name="Sun Y."/>
            <person name="Zhan W."/>
            <person name="Jiang J.F."/>
            <person name="Wang Q."/>
            <person name="Zhang B."/>
            <person name="Ji P."/>
            <person name="Bell-Sakyi L."/>
            <person name="Cui X.M."/>
            <person name="Yuan T.T."/>
            <person name="Jiang B.G."/>
            <person name="Yang W.F."/>
            <person name="Lam T.T."/>
            <person name="Chang Q.C."/>
            <person name="Ding S.J."/>
            <person name="Wang X.J."/>
            <person name="Zhu J.G."/>
            <person name="Ruan X.D."/>
            <person name="Zhao L."/>
            <person name="Wei J.T."/>
            <person name="Ye R.Z."/>
            <person name="Que T.C."/>
            <person name="Du C.H."/>
            <person name="Zhou Y.H."/>
            <person name="Cheng J.X."/>
            <person name="Dai P.F."/>
            <person name="Guo W.B."/>
            <person name="Han X.H."/>
            <person name="Huang E.J."/>
            <person name="Li L.F."/>
            <person name="Wei W."/>
            <person name="Gao Y.C."/>
            <person name="Liu J.Z."/>
            <person name="Shao H.Z."/>
            <person name="Wang X."/>
            <person name="Wang C.C."/>
            <person name="Yang T.C."/>
            <person name="Huo Q.B."/>
            <person name="Li W."/>
            <person name="Chen H.Y."/>
            <person name="Chen S.E."/>
            <person name="Zhou L.G."/>
            <person name="Ni X.B."/>
            <person name="Tian J.H."/>
            <person name="Sheng Y."/>
            <person name="Liu T."/>
            <person name="Pan Y.S."/>
            <person name="Xia L.Y."/>
            <person name="Li J."/>
            <person name="Zhao F."/>
            <person name="Cao W.C."/>
        </authorList>
    </citation>
    <scope>NUCLEOTIDE SEQUENCE</scope>
    <source>
        <tissue evidence="1">Larvae</tissue>
    </source>
</reference>
<reference evidence="1" key="2">
    <citation type="submission" date="2021-09" db="EMBL/GenBank/DDBJ databases">
        <authorList>
            <person name="Jia N."/>
            <person name="Wang J."/>
            <person name="Shi W."/>
            <person name="Du L."/>
            <person name="Sun Y."/>
            <person name="Zhan W."/>
            <person name="Jiang J."/>
            <person name="Wang Q."/>
            <person name="Zhang B."/>
            <person name="Ji P."/>
            <person name="Sakyi L.B."/>
            <person name="Cui X."/>
            <person name="Yuan T."/>
            <person name="Jiang B."/>
            <person name="Yang W."/>
            <person name="Lam T.T.-Y."/>
            <person name="Chang Q."/>
            <person name="Ding S."/>
            <person name="Wang X."/>
            <person name="Zhu J."/>
            <person name="Ruan X."/>
            <person name="Zhao L."/>
            <person name="Wei J."/>
            <person name="Que T."/>
            <person name="Du C."/>
            <person name="Cheng J."/>
            <person name="Dai P."/>
            <person name="Han X."/>
            <person name="Huang E."/>
            <person name="Gao Y."/>
            <person name="Liu J."/>
            <person name="Shao H."/>
            <person name="Ye R."/>
            <person name="Li L."/>
            <person name="Wei W."/>
            <person name="Wang X."/>
            <person name="Wang C."/>
            <person name="Huo Q."/>
            <person name="Li W."/>
            <person name="Guo W."/>
            <person name="Chen H."/>
            <person name="Chen S."/>
            <person name="Zhou L."/>
            <person name="Zhou L."/>
            <person name="Ni X."/>
            <person name="Tian J."/>
            <person name="Zhou Y."/>
            <person name="Sheng Y."/>
            <person name="Liu T."/>
            <person name="Pan Y."/>
            <person name="Xia L."/>
            <person name="Li J."/>
            <person name="Zhao F."/>
            <person name="Cao W."/>
        </authorList>
    </citation>
    <scope>NUCLEOTIDE SEQUENCE</scope>
    <source>
        <strain evidence="1">Rsan-2018</strain>
        <tissue evidence="1">Larvae</tissue>
    </source>
</reference>
<comment type="caution">
    <text evidence="1">The sequence shown here is derived from an EMBL/GenBank/DDBJ whole genome shotgun (WGS) entry which is preliminary data.</text>
</comment>
<protein>
    <submittedName>
        <fullName evidence="1">Uncharacterized protein</fullName>
    </submittedName>
</protein>
<gene>
    <name evidence="1" type="ORF">HPB52_006822</name>
</gene>
<keyword evidence="2" id="KW-1185">Reference proteome</keyword>
<evidence type="ECO:0000313" key="1">
    <source>
        <dbReference type="EMBL" id="KAH7975945.1"/>
    </source>
</evidence>